<dbReference type="AlphaFoldDB" id="A0AAE3FW28"/>
<feature type="transmembrane region" description="Helical" evidence="1">
    <location>
        <begin position="70"/>
        <end position="92"/>
    </location>
</feature>
<dbReference type="Proteomes" id="UP001203207">
    <property type="component" value="Unassembled WGS sequence"/>
</dbReference>
<keyword evidence="1" id="KW-1133">Transmembrane helix</keyword>
<dbReference type="RefSeq" id="WP_250583499.1">
    <property type="nucleotide sequence ID" value="NZ_JAKRVX010000002.1"/>
</dbReference>
<evidence type="ECO:0000313" key="3">
    <source>
        <dbReference type="Proteomes" id="UP001203207"/>
    </source>
</evidence>
<evidence type="ECO:0000313" key="2">
    <source>
        <dbReference type="EMBL" id="MCL9816617.1"/>
    </source>
</evidence>
<keyword evidence="3" id="KW-1185">Reference proteome</keyword>
<name>A0AAE3FW28_9EURY</name>
<reference evidence="2" key="2">
    <citation type="submission" date="2022-02" db="EMBL/GenBank/DDBJ databases">
        <authorList>
            <person name="Elcheninov A.G."/>
            <person name="Sorokin D.Y."/>
            <person name="Kublanov I.V."/>
        </authorList>
    </citation>
    <scope>NUCLEOTIDE SEQUENCE</scope>
    <source>
        <strain evidence="2">AArc-St2</strain>
    </source>
</reference>
<keyword evidence="1" id="KW-0812">Transmembrane</keyword>
<feature type="transmembrane region" description="Helical" evidence="1">
    <location>
        <begin position="98"/>
        <end position="118"/>
    </location>
</feature>
<sequence length="289" mass="31275">MNHRQFVTAFLLVFGAGLAVVQLRQAVGWSGDPLVLAFRTLPFLWCAIAISYAGYWLRTTPVYDDYMLRIAGWAVGSGIGFVAVVSLLYVGTPIEQSALLYALADALSSGILAGLLIGQYDAAHKRTRSNIESFAQRLEGLNQYGRTLNESTTVDEISALSIEVGDILLDAESTAFLVSTSAGEAVVDTTFSAEMTDRLPKIVATETATADVQLLSNIEGVPTDLSLYIVPLQTQERLGTIVLQTTPQPTDSLETTVNKEQTYLFQLLGAHATTALTHLKSREEPLLSE</sequence>
<feature type="transmembrane region" description="Helical" evidence="1">
    <location>
        <begin position="36"/>
        <end position="58"/>
    </location>
</feature>
<keyword evidence="1" id="KW-0472">Membrane</keyword>
<organism evidence="2 3">
    <name type="scientific">Natronocalculus amylovorans</name>
    <dbReference type="NCBI Taxonomy" id="2917812"/>
    <lineage>
        <taxon>Archaea</taxon>
        <taxon>Methanobacteriati</taxon>
        <taxon>Methanobacteriota</taxon>
        <taxon>Stenosarchaea group</taxon>
        <taxon>Halobacteria</taxon>
        <taxon>Halobacteriales</taxon>
        <taxon>Haloferacaceae</taxon>
        <taxon>Natronocalculus</taxon>
    </lineage>
</organism>
<protein>
    <submittedName>
        <fullName evidence="2">Uncharacterized protein</fullName>
    </submittedName>
</protein>
<comment type="caution">
    <text evidence="2">The sequence shown here is derived from an EMBL/GenBank/DDBJ whole genome shotgun (WGS) entry which is preliminary data.</text>
</comment>
<accession>A0AAE3FW28</accession>
<evidence type="ECO:0000256" key="1">
    <source>
        <dbReference type="SAM" id="Phobius"/>
    </source>
</evidence>
<reference evidence="2" key="1">
    <citation type="journal article" date="2022" name="Syst. Appl. Microbiol.">
        <title>Natronocalculus amylovorans gen. nov., sp. nov., and Natranaeroarchaeum aerophilus sp. nov., dominant culturable amylolytic natronoarchaea from hypersaline soda lakes in southwestern Siberia.</title>
        <authorList>
            <person name="Sorokin D.Y."/>
            <person name="Elcheninov A.G."/>
            <person name="Khizhniak T.V."/>
            <person name="Koenen M."/>
            <person name="Bale N.J."/>
            <person name="Damste J.S.S."/>
            <person name="Kublanov I.V."/>
        </authorList>
    </citation>
    <scope>NUCLEOTIDE SEQUENCE</scope>
    <source>
        <strain evidence="2">AArc-St2</strain>
    </source>
</reference>
<gene>
    <name evidence="2" type="ORF">AArcSt2_06625</name>
</gene>
<dbReference type="EMBL" id="JAKRVX010000002">
    <property type="protein sequence ID" value="MCL9816617.1"/>
    <property type="molecule type" value="Genomic_DNA"/>
</dbReference>
<proteinExistence type="predicted"/>